<sequence>MYTASTWRTAYQESINPIGVPEDSWVVSDDVGNANMLPPKSRRGVRRRRKRRYETVEDTLRSSQGAQEKRGTCAVDVTKRIITGLHQQVSTEDDHYWL</sequence>
<dbReference type="AlphaFoldDB" id="A0A3P6BY53"/>
<evidence type="ECO:0000256" key="1">
    <source>
        <dbReference type="SAM" id="MobiDB-lite"/>
    </source>
</evidence>
<protein>
    <submittedName>
        <fullName evidence="2">Uncharacterized protein</fullName>
    </submittedName>
</protein>
<name>A0A3P6BY53_BRAOL</name>
<organism evidence="2">
    <name type="scientific">Brassica oleracea</name>
    <name type="common">Wild cabbage</name>
    <dbReference type="NCBI Taxonomy" id="3712"/>
    <lineage>
        <taxon>Eukaryota</taxon>
        <taxon>Viridiplantae</taxon>
        <taxon>Streptophyta</taxon>
        <taxon>Embryophyta</taxon>
        <taxon>Tracheophyta</taxon>
        <taxon>Spermatophyta</taxon>
        <taxon>Magnoliopsida</taxon>
        <taxon>eudicotyledons</taxon>
        <taxon>Gunneridae</taxon>
        <taxon>Pentapetalae</taxon>
        <taxon>rosids</taxon>
        <taxon>malvids</taxon>
        <taxon>Brassicales</taxon>
        <taxon>Brassicaceae</taxon>
        <taxon>Brassiceae</taxon>
        <taxon>Brassica</taxon>
    </lineage>
</organism>
<dbReference type="EMBL" id="LR031873">
    <property type="protein sequence ID" value="VDD07786.1"/>
    <property type="molecule type" value="Genomic_DNA"/>
</dbReference>
<reference evidence="2" key="1">
    <citation type="submission" date="2018-11" db="EMBL/GenBank/DDBJ databases">
        <authorList>
            <consortium name="Genoscope - CEA"/>
            <person name="William W."/>
        </authorList>
    </citation>
    <scope>NUCLEOTIDE SEQUENCE</scope>
</reference>
<proteinExistence type="predicted"/>
<accession>A0A3P6BY53</accession>
<feature type="compositionally biased region" description="Basic residues" evidence="1">
    <location>
        <begin position="40"/>
        <end position="52"/>
    </location>
</feature>
<evidence type="ECO:0000313" key="2">
    <source>
        <dbReference type="EMBL" id="VDD07786.1"/>
    </source>
</evidence>
<feature type="region of interest" description="Disordered" evidence="1">
    <location>
        <begin position="36"/>
        <end position="67"/>
    </location>
</feature>
<gene>
    <name evidence="2" type="ORF">BOLC4T23684H</name>
</gene>